<feature type="transmembrane region" description="Helical" evidence="1">
    <location>
        <begin position="50"/>
        <end position="71"/>
    </location>
</feature>
<accession>A0A9X3N969</accession>
<gene>
    <name evidence="2" type="ORF">OJ997_18430</name>
</gene>
<proteinExistence type="predicted"/>
<dbReference type="EMBL" id="JAPDDP010000033">
    <property type="protein sequence ID" value="MDA0182290.1"/>
    <property type="molecule type" value="Genomic_DNA"/>
</dbReference>
<reference evidence="2" key="1">
    <citation type="submission" date="2022-10" db="EMBL/GenBank/DDBJ databases">
        <title>The WGS of Solirubrobacter phytolaccae KCTC 29190.</title>
        <authorList>
            <person name="Jiang Z."/>
        </authorList>
    </citation>
    <scope>NUCLEOTIDE SEQUENCE</scope>
    <source>
        <strain evidence="2">KCTC 29190</strain>
    </source>
</reference>
<evidence type="ECO:0000313" key="3">
    <source>
        <dbReference type="Proteomes" id="UP001147653"/>
    </source>
</evidence>
<organism evidence="2 3">
    <name type="scientific">Solirubrobacter phytolaccae</name>
    <dbReference type="NCBI Taxonomy" id="1404360"/>
    <lineage>
        <taxon>Bacteria</taxon>
        <taxon>Bacillati</taxon>
        <taxon>Actinomycetota</taxon>
        <taxon>Thermoleophilia</taxon>
        <taxon>Solirubrobacterales</taxon>
        <taxon>Solirubrobacteraceae</taxon>
        <taxon>Solirubrobacter</taxon>
    </lineage>
</organism>
<dbReference type="AlphaFoldDB" id="A0A9X3N969"/>
<name>A0A9X3N969_9ACTN</name>
<evidence type="ECO:0000313" key="2">
    <source>
        <dbReference type="EMBL" id="MDA0182290.1"/>
    </source>
</evidence>
<comment type="caution">
    <text evidence="2">The sequence shown here is derived from an EMBL/GenBank/DDBJ whole genome shotgun (WGS) entry which is preliminary data.</text>
</comment>
<evidence type="ECO:0000256" key="1">
    <source>
        <dbReference type="SAM" id="Phobius"/>
    </source>
</evidence>
<sequence length="82" mass="9256">MRFAIRVLFVLALPGLIFGFLNSVRTDQPGVYDPMLPPADPDWLGLVPALLMVPPMLLVAYAIYVVVDWLTREIHPDRRAKP</sequence>
<keyword evidence="3" id="KW-1185">Reference proteome</keyword>
<keyword evidence="1" id="KW-1133">Transmembrane helix</keyword>
<protein>
    <submittedName>
        <fullName evidence="2">Uncharacterized protein</fullName>
    </submittedName>
</protein>
<dbReference type="RefSeq" id="WP_270026653.1">
    <property type="nucleotide sequence ID" value="NZ_JAPDDP010000033.1"/>
</dbReference>
<dbReference type="Proteomes" id="UP001147653">
    <property type="component" value="Unassembled WGS sequence"/>
</dbReference>
<keyword evidence="1" id="KW-0812">Transmembrane</keyword>
<keyword evidence="1" id="KW-0472">Membrane</keyword>